<dbReference type="AlphaFoldDB" id="A0A367KQA1"/>
<dbReference type="Proteomes" id="UP000253551">
    <property type="component" value="Unassembled WGS sequence"/>
</dbReference>
<dbReference type="OrthoDB" id="2262293at2759"/>
<dbReference type="EMBL" id="PJQM01000706">
    <property type="protein sequence ID" value="RCI04359.1"/>
    <property type="molecule type" value="Genomic_DNA"/>
</dbReference>
<proteinExistence type="predicted"/>
<dbReference type="SUPFAM" id="SSF46689">
    <property type="entry name" value="Homeodomain-like"/>
    <property type="match status" value="1"/>
</dbReference>
<evidence type="ECO:0000256" key="1">
    <source>
        <dbReference type="SAM" id="MobiDB-lite"/>
    </source>
</evidence>
<feature type="region of interest" description="Disordered" evidence="1">
    <location>
        <begin position="383"/>
        <end position="418"/>
    </location>
</feature>
<organism evidence="2 3">
    <name type="scientific">Rhizopus stolonifer</name>
    <name type="common">Rhizopus nigricans</name>
    <dbReference type="NCBI Taxonomy" id="4846"/>
    <lineage>
        <taxon>Eukaryota</taxon>
        <taxon>Fungi</taxon>
        <taxon>Fungi incertae sedis</taxon>
        <taxon>Mucoromycota</taxon>
        <taxon>Mucoromycotina</taxon>
        <taxon>Mucoromycetes</taxon>
        <taxon>Mucorales</taxon>
        <taxon>Mucorineae</taxon>
        <taxon>Rhizopodaceae</taxon>
        <taxon>Rhizopus</taxon>
    </lineage>
</organism>
<sequence>MSDLTKALKEYCEQHKAKSTLTGFAQIDGHKKMIATWFEIYTDYKEATAVLKRKFCQLLTLHVSTQISTNTTKQHYLTLAGLLRDIGNSTDRKNLKIQLNRHYEKTSRQDGYIVEMFTDLLSNLPNLAPTSPVGELQLSVNYLNPCLCHLFHHPEIDKHLIWLNRKDANTCECRPDGILSAIPRRNECITLGYLEVKASDVEQSNPELAFQDLARLGIFSRQLSSRKSNSKVISIQCKGLAVVFYLVFEQVPEVTIMAEILTVEIPQDITQIGGLLTKVDDLKRVLSLSEQELVPVYRESTVDMNESPMLFMEAVNPKKRKQAHPSFSLGFFGFTFTSNMDNIVYEDGQRNLYNDRGMEFSVSEMEVDQEMYPIETVTNFGMHHELKPPEKPEKNTQKQQDSGDIKMDNNRAGNTYKSYKDSEKEQLFALVYERGMSIRQAALKLQITPRTAQRWVADDRQNPQTYIGRKEGSGRPVGRPALMDERHKTHLVDLIDEEPSLVLEQMMDSLTASFIDLEISKTALYNFVTKECKISLKRAHFHSVDRNSPEKIKARKEWVEEWMNTDMDYMSNCVFIDEAAFH</sequence>
<accession>A0A367KQA1</accession>
<comment type="caution">
    <text evidence="2">The sequence shown here is derived from an EMBL/GenBank/DDBJ whole genome shotgun (WGS) entry which is preliminary data.</text>
</comment>
<dbReference type="InterPro" id="IPR009057">
    <property type="entry name" value="Homeodomain-like_sf"/>
</dbReference>
<reference evidence="2 3" key="1">
    <citation type="journal article" date="2018" name="G3 (Bethesda)">
        <title>Phylogenetic and Phylogenomic Definition of Rhizopus Species.</title>
        <authorList>
            <person name="Gryganskyi A.P."/>
            <person name="Golan J."/>
            <person name="Dolatabadi S."/>
            <person name="Mondo S."/>
            <person name="Robb S."/>
            <person name="Idnurm A."/>
            <person name="Muszewska A."/>
            <person name="Steczkiewicz K."/>
            <person name="Masonjones S."/>
            <person name="Liao H.L."/>
            <person name="Gajdeczka M.T."/>
            <person name="Anike F."/>
            <person name="Vuek A."/>
            <person name="Anishchenko I.M."/>
            <person name="Voigt K."/>
            <person name="de Hoog G.S."/>
            <person name="Smith M.E."/>
            <person name="Heitman J."/>
            <person name="Vilgalys R."/>
            <person name="Stajich J.E."/>
        </authorList>
    </citation>
    <scope>NUCLEOTIDE SEQUENCE [LARGE SCALE GENOMIC DNA]</scope>
    <source>
        <strain evidence="2 3">LSU 92-RS-03</strain>
    </source>
</reference>
<name>A0A367KQA1_RHIST</name>
<keyword evidence="3" id="KW-1185">Reference proteome</keyword>
<evidence type="ECO:0000313" key="2">
    <source>
        <dbReference type="EMBL" id="RCI04359.1"/>
    </source>
</evidence>
<feature type="compositionally biased region" description="Basic and acidic residues" evidence="1">
    <location>
        <begin position="383"/>
        <end position="409"/>
    </location>
</feature>
<gene>
    <name evidence="2" type="ORF">CU098_011358</name>
</gene>
<evidence type="ECO:0000313" key="3">
    <source>
        <dbReference type="Proteomes" id="UP000253551"/>
    </source>
</evidence>
<protein>
    <submittedName>
        <fullName evidence="2">Uncharacterized protein</fullName>
    </submittedName>
</protein>